<dbReference type="EMBL" id="CP000478">
    <property type="protein sequence ID" value="ABK18830.1"/>
    <property type="molecule type" value="Genomic_DNA"/>
</dbReference>
<dbReference type="STRING" id="335543.Sfum_3157"/>
<dbReference type="AlphaFoldDB" id="A0LN28"/>
<evidence type="ECO:0000313" key="4">
    <source>
        <dbReference type="Proteomes" id="UP000001784"/>
    </source>
</evidence>
<keyword evidence="2" id="KW-1133">Transmembrane helix</keyword>
<dbReference type="Proteomes" id="UP000001784">
    <property type="component" value="Chromosome"/>
</dbReference>
<dbReference type="HOGENOM" id="CLU_139214_0_0_7"/>
<evidence type="ECO:0000313" key="3">
    <source>
        <dbReference type="EMBL" id="ABK18830.1"/>
    </source>
</evidence>
<gene>
    <name evidence="3" type="ordered locus">Sfum_3157</name>
</gene>
<name>A0LN28_SYNFM</name>
<dbReference type="KEGG" id="sfu:Sfum_3157"/>
<protein>
    <recommendedName>
        <fullName evidence="5">Argininosuccinate lyase</fullName>
    </recommendedName>
</protein>
<feature type="transmembrane region" description="Helical" evidence="2">
    <location>
        <begin position="38"/>
        <end position="60"/>
    </location>
</feature>
<reference evidence="3 4" key="1">
    <citation type="submission" date="2006-10" db="EMBL/GenBank/DDBJ databases">
        <title>Complete sequence of Syntrophobacter fumaroxidans MPOB.</title>
        <authorList>
            <consortium name="US DOE Joint Genome Institute"/>
            <person name="Copeland A."/>
            <person name="Lucas S."/>
            <person name="Lapidus A."/>
            <person name="Barry K."/>
            <person name="Detter J.C."/>
            <person name="Glavina del Rio T."/>
            <person name="Hammon N."/>
            <person name="Israni S."/>
            <person name="Pitluck S."/>
            <person name="Goltsman E.G."/>
            <person name="Martinez M."/>
            <person name="Schmutz J."/>
            <person name="Larimer F."/>
            <person name="Land M."/>
            <person name="Hauser L."/>
            <person name="Kyrpides N."/>
            <person name="Kim E."/>
            <person name="Boone D.R."/>
            <person name="Brockman F."/>
            <person name="Culley D."/>
            <person name="Ferry J."/>
            <person name="Gunsalus R."/>
            <person name="McInerney M.J."/>
            <person name="Morrison M."/>
            <person name="Plugge C."/>
            <person name="Rohlin L."/>
            <person name="Scholten J."/>
            <person name="Sieber J."/>
            <person name="Stams A.J.M."/>
            <person name="Worm P."/>
            <person name="Henstra A.M."/>
            <person name="Richardson P."/>
        </authorList>
    </citation>
    <scope>NUCLEOTIDE SEQUENCE [LARGE SCALE GENOMIC DNA]</scope>
    <source>
        <strain evidence="4">DSM 10017 / MPOB</strain>
    </source>
</reference>
<dbReference type="InParanoid" id="A0LN28"/>
<keyword evidence="2" id="KW-0812">Transmembrane</keyword>
<proteinExistence type="predicted"/>
<sequence length="161" mass="18045">MPERDGLGLRRHDARQGASGRREFRNGFRHKENMMKKVLFKTIGAIAVAAALVLCFQVVLSSADQRDFTIVNATGYPIRFIGINPPGDEIWNENELDAVLPDGAGFRVEFAGIEKGCVWNIKVTWADDNTSSFFRDVNLCKINKITLKYNRSTDTASYVAE</sequence>
<feature type="region of interest" description="Disordered" evidence="1">
    <location>
        <begin position="1"/>
        <end position="23"/>
    </location>
</feature>
<keyword evidence="2" id="KW-0472">Membrane</keyword>
<accession>A0LN28</accession>
<organism evidence="3 4">
    <name type="scientific">Syntrophobacter fumaroxidans (strain DSM 10017 / MPOB)</name>
    <dbReference type="NCBI Taxonomy" id="335543"/>
    <lineage>
        <taxon>Bacteria</taxon>
        <taxon>Pseudomonadati</taxon>
        <taxon>Thermodesulfobacteriota</taxon>
        <taxon>Syntrophobacteria</taxon>
        <taxon>Syntrophobacterales</taxon>
        <taxon>Syntrophobacteraceae</taxon>
        <taxon>Syntrophobacter</taxon>
    </lineage>
</organism>
<evidence type="ECO:0000256" key="2">
    <source>
        <dbReference type="SAM" id="Phobius"/>
    </source>
</evidence>
<evidence type="ECO:0000256" key="1">
    <source>
        <dbReference type="SAM" id="MobiDB-lite"/>
    </source>
</evidence>
<keyword evidence="4" id="KW-1185">Reference proteome</keyword>
<evidence type="ECO:0008006" key="5">
    <source>
        <dbReference type="Google" id="ProtNLM"/>
    </source>
</evidence>